<gene>
    <name evidence="1" type="ORF">A5779_15560</name>
</gene>
<comment type="caution">
    <text evidence="1">The sequence shown here is derived from an EMBL/GenBank/DDBJ whole genome shotgun (WGS) entry which is preliminary data.</text>
</comment>
<sequence>MLAALTVGCLAAAGLVFAFGWRWSGPPDADIELLAAPPPRQQQAFDVLSRWYQAMNDHDIAAAQALSCPNLSGPPLAEYDAMKGNYQAGRDYIEAIVEFKDSGTQVSAKVLYRTFPLTDKAKQAAEVQQQSGTGVSHRLISLVDESGELKVCGGE</sequence>
<dbReference type="EMBL" id="LZSY01000020">
    <property type="protein sequence ID" value="OBB97171.1"/>
    <property type="molecule type" value="Genomic_DNA"/>
</dbReference>
<name>A0A1A0WFU3_MYCPR</name>
<reference evidence="2" key="1">
    <citation type="submission" date="2016-06" db="EMBL/GenBank/DDBJ databases">
        <authorList>
            <person name="Sutton G."/>
            <person name="Brinkac L."/>
            <person name="Sanka R."/>
            <person name="Adams M."/>
            <person name="Lau E."/>
            <person name="Mehaffy C."/>
            <person name="Tameris M."/>
            <person name="Hatherill M."/>
            <person name="Hanekom W."/>
            <person name="Mahomed H."/>
            <person name="Mcshane H."/>
        </authorList>
    </citation>
    <scope>NUCLEOTIDE SEQUENCE [LARGE SCALE GENOMIC DNA]</scope>
    <source>
        <strain evidence="2">852002-10433_SCH5171157</strain>
    </source>
</reference>
<evidence type="ECO:0000313" key="2">
    <source>
        <dbReference type="Proteomes" id="UP000094008"/>
    </source>
</evidence>
<accession>A0A1A0WFU3</accession>
<dbReference type="Proteomes" id="UP000094008">
    <property type="component" value="Unassembled WGS sequence"/>
</dbReference>
<dbReference type="AlphaFoldDB" id="A0A1A0WFU3"/>
<organism evidence="1 2">
    <name type="scientific">Mycolicibacterium peregrinum</name>
    <name type="common">Mycobacterium peregrinum</name>
    <dbReference type="NCBI Taxonomy" id="43304"/>
    <lineage>
        <taxon>Bacteria</taxon>
        <taxon>Bacillati</taxon>
        <taxon>Actinomycetota</taxon>
        <taxon>Actinomycetes</taxon>
        <taxon>Mycobacteriales</taxon>
        <taxon>Mycobacteriaceae</taxon>
        <taxon>Mycolicibacterium</taxon>
    </lineage>
</organism>
<proteinExistence type="predicted"/>
<evidence type="ECO:0000313" key="1">
    <source>
        <dbReference type="EMBL" id="OBB97171.1"/>
    </source>
</evidence>
<protein>
    <submittedName>
        <fullName evidence="1">Uncharacterized protein</fullName>
    </submittedName>
</protein>